<dbReference type="Proteomes" id="UP000316706">
    <property type="component" value="Unassembled WGS sequence"/>
</dbReference>
<feature type="transmembrane region" description="Helical" evidence="9">
    <location>
        <begin position="317"/>
        <end position="341"/>
    </location>
</feature>
<evidence type="ECO:0000256" key="4">
    <source>
        <dbReference type="ARBA" id="ARBA00022741"/>
    </source>
</evidence>
<name>A0A543IL46_9ACTN</name>
<evidence type="ECO:0000256" key="9">
    <source>
        <dbReference type="SAM" id="Phobius"/>
    </source>
</evidence>
<reference evidence="11 12" key="1">
    <citation type="submission" date="2019-06" db="EMBL/GenBank/DDBJ databases">
        <title>Sequencing the genomes of 1000 actinobacteria strains.</title>
        <authorList>
            <person name="Klenk H.-P."/>
        </authorList>
    </citation>
    <scope>NUCLEOTIDE SEQUENCE [LARGE SCALE GENOMIC DNA]</scope>
    <source>
        <strain evidence="11 12">DSM 45043</strain>
    </source>
</reference>
<dbReference type="PANTHER" id="PTHR43289">
    <property type="entry name" value="MITOGEN-ACTIVATED PROTEIN KINASE KINASE KINASE 20-RELATED"/>
    <property type="match status" value="1"/>
</dbReference>
<evidence type="ECO:0000313" key="12">
    <source>
        <dbReference type="Proteomes" id="UP000316706"/>
    </source>
</evidence>
<dbReference type="InterPro" id="IPR011009">
    <property type="entry name" value="Kinase-like_dom_sf"/>
</dbReference>
<evidence type="ECO:0000256" key="8">
    <source>
        <dbReference type="SAM" id="MobiDB-lite"/>
    </source>
</evidence>
<dbReference type="OrthoDB" id="3679634at2"/>
<proteinExistence type="predicted"/>
<dbReference type="GO" id="GO:0004674">
    <property type="term" value="F:protein serine/threonine kinase activity"/>
    <property type="evidence" value="ECO:0007669"/>
    <property type="project" value="UniProtKB-KW"/>
</dbReference>
<keyword evidence="5 11" id="KW-0418">Kinase</keyword>
<evidence type="ECO:0000256" key="5">
    <source>
        <dbReference type="ARBA" id="ARBA00022777"/>
    </source>
</evidence>
<gene>
    <name evidence="11" type="ORF">FHX41_5069</name>
</gene>
<dbReference type="InterPro" id="IPR000719">
    <property type="entry name" value="Prot_kinase_dom"/>
</dbReference>
<keyword evidence="9" id="KW-0472">Membrane</keyword>
<evidence type="ECO:0000256" key="6">
    <source>
        <dbReference type="ARBA" id="ARBA00022840"/>
    </source>
</evidence>
<dbReference type="SUPFAM" id="SSF56112">
    <property type="entry name" value="Protein kinase-like (PK-like)"/>
    <property type="match status" value="1"/>
</dbReference>
<feature type="region of interest" description="Disordered" evidence="8">
    <location>
        <begin position="346"/>
        <end position="365"/>
    </location>
</feature>
<organism evidence="11 12">
    <name type="scientific">Actinomadura hallensis</name>
    <dbReference type="NCBI Taxonomy" id="337895"/>
    <lineage>
        <taxon>Bacteria</taxon>
        <taxon>Bacillati</taxon>
        <taxon>Actinomycetota</taxon>
        <taxon>Actinomycetes</taxon>
        <taxon>Streptosporangiales</taxon>
        <taxon>Thermomonosporaceae</taxon>
        <taxon>Actinomadura</taxon>
    </lineage>
</organism>
<dbReference type="InterPro" id="IPR008271">
    <property type="entry name" value="Ser/Thr_kinase_AS"/>
</dbReference>
<keyword evidence="6 7" id="KW-0067">ATP-binding</keyword>
<dbReference type="Gene3D" id="3.30.200.20">
    <property type="entry name" value="Phosphorylase Kinase, domain 1"/>
    <property type="match status" value="1"/>
</dbReference>
<evidence type="ECO:0000256" key="1">
    <source>
        <dbReference type="ARBA" id="ARBA00012513"/>
    </source>
</evidence>
<dbReference type="InterPro" id="IPR017441">
    <property type="entry name" value="Protein_kinase_ATP_BS"/>
</dbReference>
<comment type="caution">
    <text evidence="11">The sequence shown here is derived from an EMBL/GenBank/DDBJ whole genome shotgun (WGS) entry which is preliminary data.</text>
</comment>
<protein>
    <recommendedName>
        <fullName evidence="1">non-specific serine/threonine protein kinase</fullName>
        <ecNumber evidence="1">2.7.11.1</ecNumber>
    </recommendedName>
</protein>
<dbReference type="PANTHER" id="PTHR43289:SF6">
    <property type="entry name" value="SERINE_THREONINE-PROTEIN KINASE NEKL-3"/>
    <property type="match status" value="1"/>
</dbReference>
<sequence>MSGHETDGRPRTLAGRYRLVERLGAGGMGVVWRARDELLGRDVAVKELLLPDHLSPQQRDLAAQRALREARAAAVLRHRSIVRVHDVVVEEGGPCIVMDLLPGRSLDAVLEEDGPLPPERVARIGLEILRALRAAHAQGILHRDVKPANIFLREDGAAVLTDFGIAALEGEATLTRPGALIGSPAYMAPERVRHDQAGPASDLWSLGATLYALTEGRPPFARGTLMATLGAVLTDEPEPPRAAGPLRPLVERLLVKDPAVRADADAAEAHLRALVPGEHTAPSPAPPLPPPSPPPPPPVPSEAAAVPARSQKSGRGAWIAVALAGAAAMVLVIVAVVVIALRGQDEPAAAREPRAASSPSAERVRFADAPSPCGLITAEQAGRLVRAFTNHADETADRATGRPRKSCVWQTAATAEGDDRLWLTLRTAASTAGARRLLAEERDGAGEDAAPLSGLGEAAFAASGRDDAKVWFRVGNLVAEIRYETGRDRRDELALQAARWAHASIDGTDASDETRS</sequence>
<dbReference type="PROSITE" id="PS00107">
    <property type="entry name" value="PROTEIN_KINASE_ATP"/>
    <property type="match status" value="1"/>
</dbReference>
<feature type="binding site" evidence="7">
    <location>
        <position position="46"/>
    </location>
    <ligand>
        <name>ATP</name>
        <dbReference type="ChEBI" id="CHEBI:30616"/>
    </ligand>
</feature>
<evidence type="ECO:0000256" key="2">
    <source>
        <dbReference type="ARBA" id="ARBA00022527"/>
    </source>
</evidence>
<dbReference type="Gene3D" id="1.10.510.10">
    <property type="entry name" value="Transferase(Phosphotransferase) domain 1"/>
    <property type="match status" value="1"/>
</dbReference>
<dbReference type="Pfam" id="PF00069">
    <property type="entry name" value="Pkinase"/>
    <property type="match status" value="1"/>
</dbReference>
<feature type="compositionally biased region" description="Pro residues" evidence="8">
    <location>
        <begin position="283"/>
        <end position="300"/>
    </location>
</feature>
<accession>A0A543IL46</accession>
<evidence type="ECO:0000259" key="10">
    <source>
        <dbReference type="PROSITE" id="PS50011"/>
    </source>
</evidence>
<feature type="region of interest" description="Disordered" evidence="8">
    <location>
        <begin position="277"/>
        <end position="308"/>
    </location>
</feature>
<keyword evidence="2 11" id="KW-0723">Serine/threonine-protein kinase</keyword>
<dbReference type="EC" id="2.7.11.1" evidence="1"/>
<evidence type="ECO:0000313" key="11">
    <source>
        <dbReference type="EMBL" id="TQM71305.1"/>
    </source>
</evidence>
<evidence type="ECO:0000256" key="3">
    <source>
        <dbReference type="ARBA" id="ARBA00022679"/>
    </source>
</evidence>
<dbReference type="GO" id="GO:0005524">
    <property type="term" value="F:ATP binding"/>
    <property type="evidence" value="ECO:0007669"/>
    <property type="project" value="UniProtKB-UniRule"/>
</dbReference>
<keyword evidence="4 7" id="KW-0547">Nucleotide-binding</keyword>
<keyword evidence="9" id="KW-0812">Transmembrane</keyword>
<dbReference type="RefSeq" id="WP_141972758.1">
    <property type="nucleotide sequence ID" value="NZ_VFPO01000001.1"/>
</dbReference>
<dbReference type="CDD" id="cd14014">
    <property type="entry name" value="STKc_PknB_like"/>
    <property type="match status" value="1"/>
</dbReference>
<keyword evidence="3" id="KW-0808">Transferase</keyword>
<dbReference type="PROSITE" id="PS50011">
    <property type="entry name" value="PROTEIN_KINASE_DOM"/>
    <property type="match status" value="1"/>
</dbReference>
<dbReference type="EMBL" id="VFPO01000001">
    <property type="protein sequence ID" value="TQM71305.1"/>
    <property type="molecule type" value="Genomic_DNA"/>
</dbReference>
<keyword evidence="9" id="KW-1133">Transmembrane helix</keyword>
<dbReference type="AlphaFoldDB" id="A0A543IL46"/>
<feature type="domain" description="Protein kinase" evidence="10">
    <location>
        <begin position="17"/>
        <end position="273"/>
    </location>
</feature>
<dbReference type="SMART" id="SM00220">
    <property type="entry name" value="S_TKc"/>
    <property type="match status" value="1"/>
</dbReference>
<evidence type="ECO:0000256" key="7">
    <source>
        <dbReference type="PROSITE-ProRule" id="PRU10141"/>
    </source>
</evidence>
<keyword evidence="12" id="KW-1185">Reference proteome</keyword>
<dbReference type="PROSITE" id="PS00108">
    <property type="entry name" value="PROTEIN_KINASE_ST"/>
    <property type="match status" value="1"/>
</dbReference>